<feature type="domain" description="EF-hand" evidence="1">
    <location>
        <begin position="312"/>
        <end position="347"/>
    </location>
</feature>
<dbReference type="InterPro" id="IPR018247">
    <property type="entry name" value="EF_Hand_1_Ca_BS"/>
</dbReference>
<dbReference type="InterPro" id="IPR023346">
    <property type="entry name" value="Lysozyme-like_dom_sf"/>
</dbReference>
<dbReference type="CAZy" id="GH19">
    <property type="family name" value="Glycoside Hydrolase Family 19"/>
</dbReference>
<evidence type="ECO:0000313" key="2">
    <source>
        <dbReference type="EMBL" id="AAO58630.1"/>
    </source>
</evidence>
<dbReference type="PROSITE" id="PS00018">
    <property type="entry name" value="EF_HAND_1"/>
    <property type="match status" value="1"/>
</dbReference>
<dbReference type="eggNOG" id="COG3772">
    <property type="taxonomic scope" value="Bacteria"/>
</dbReference>
<dbReference type="STRING" id="223283.PSPTO_5204"/>
<dbReference type="OrthoDB" id="1242806at2"/>
<dbReference type="eggNOG" id="COG3179">
    <property type="taxonomic scope" value="Bacteria"/>
</dbReference>
<gene>
    <name evidence="2" type="ordered locus">PSPTO_5204</name>
</gene>
<dbReference type="KEGG" id="pst:PSPTO_5204"/>
<evidence type="ECO:0000259" key="1">
    <source>
        <dbReference type="PROSITE" id="PS50222"/>
    </source>
</evidence>
<dbReference type="PROSITE" id="PS50222">
    <property type="entry name" value="EF_HAND_2"/>
    <property type="match status" value="1"/>
</dbReference>
<accession>Q87UT8</accession>
<dbReference type="HOGENOM" id="CLU_407605_0_0_6"/>
<name>Q87UT8_PSESM</name>
<organism evidence="2 3">
    <name type="scientific">Pseudomonas syringae pv. tomato (strain ATCC BAA-871 / DC3000)</name>
    <dbReference type="NCBI Taxonomy" id="223283"/>
    <lineage>
        <taxon>Bacteria</taxon>
        <taxon>Pseudomonadati</taxon>
        <taxon>Pseudomonadota</taxon>
        <taxon>Gammaproteobacteria</taxon>
        <taxon>Pseudomonadales</taxon>
        <taxon>Pseudomonadaceae</taxon>
        <taxon>Pseudomonas</taxon>
    </lineage>
</organism>
<dbReference type="AlphaFoldDB" id="Q87UT8"/>
<dbReference type="SUPFAM" id="SSF53955">
    <property type="entry name" value="Lysozyme-like"/>
    <property type="match status" value="1"/>
</dbReference>
<dbReference type="InterPro" id="IPR002048">
    <property type="entry name" value="EF_hand_dom"/>
</dbReference>
<dbReference type="Gene3D" id="1.10.238.10">
    <property type="entry name" value="EF-hand"/>
    <property type="match status" value="1"/>
</dbReference>
<proteinExistence type="predicted"/>
<sequence length="674" mass="75271">MKQGATKKRVEGAEVWFAYLKNGEPYKNSVPKRIWLADDVPERARPNYWQGKVKASVVNKLPLYDDPASPTNGQPAGARKGTLELVMNSVIEFNSSEVVNLALDGKLQRMAKCTMLSGGLRGHGAVPPSFWACVENDPANKVLKWDSVTPTSFDTVVMTSTGVKAGDPIGYLGQTENLTGENGGVSSKYQVHVEIFTADAEVKDFLKNTAGLKIGKQYLHLASGAVLKQKAPATGTTALKQDHAVDLAKATVVKEGLDDWYEVSVIEDDQPVAGLIKKATAPVITQHDWEKLGFQIVEENNAAADGFLDPEDMPPFFKELFAKVDTNHDGDVSPGELAEALKNIDTRDQWAKLIAHHPTEWKYKADAAKWSRLDKLLETSPKTLKHEKERINKYVFWEELTGKALISTDAVWHFHPVEFLKNIRAKAGFVFTLEMMQKIYPLIEPSRQSDLQEIIDELNAHIDFFRLDTPLRRSHFFAQVMQETGAALSVEEGFLWKASSLIGSFSYFRNNPAAARAHGYDTTKPIKADGTRVNQADYEAVANGAYGGRAELGNGDYASGDGWKFRGRGLKQLTGRAHYRNFTKWCSTNSVEWPSELHDFEINPELLVQMKYAVRSAAFFWIDNELYRRADNGANDSTVQSITDVVNYNTDSRPARISNFKKIWQQGLFNEIIL</sequence>
<dbReference type="PATRIC" id="fig|223283.9.peg.5324"/>
<dbReference type="EMBL" id="AE016853">
    <property type="protein sequence ID" value="AAO58630.1"/>
    <property type="molecule type" value="Genomic_DNA"/>
</dbReference>
<protein>
    <submittedName>
        <fullName evidence="2">EF hand domain protein</fullName>
    </submittedName>
</protein>
<keyword evidence="3" id="KW-1185">Reference proteome</keyword>
<dbReference type="GO" id="GO:0005509">
    <property type="term" value="F:calcium ion binding"/>
    <property type="evidence" value="ECO:0007669"/>
    <property type="project" value="InterPro"/>
</dbReference>
<dbReference type="SMART" id="SM00054">
    <property type="entry name" value="EFh"/>
    <property type="match status" value="1"/>
</dbReference>
<reference evidence="2 3" key="1">
    <citation type="journal article" date="2003" name="Proc. Natl. Acad. Sci. U.S.A.">
        <title>The complete genome sequence of the Arabidopsis and tomato pathogen Pseudomonas syringae pv. tomato DC3000.</title>
        <authorList>
            <person name="Buell C.R."/>
            <person name="Joardar V."/>
            <person name="Lindeberg M."/>
            <person name="Selengut J."/>
            <person name="Paulsen I.T."/>
            <person name="Gwinn M.L."/>
            <person name="Dodson R.J."/>
            <person name="Deboy R.T."/>
            <person name="Durkin A.S."/>
            <person name="Kolonay J.F."/>
            <person name="Madupu R."/>
            <person name="Daugherty S."/>
            <person name="Brinkac L."/>
            <person name="Beanan M.J."/>
            <person name="Haft D.H."/>
            <person name="Nelson W.C."/>
            <person name="Davidsen T."/>
            <person name="Zafar N."/>
            <person name="Zhou L."/>
            <person name="Liu J."/>
            <person name="Yuan Q."/>
            <person name="Khouri H."/>
            <person name="Fedorova N."/>
            <person name="Tran B."/>
            <person name="Russell D."/>
            <person name="Berry K."/>
            <person name="Utterback T."/>
            <person name="Van Aken S.E."/>
            <person name="Feldblyum T.V."/>
            <person name="D'Ascenzo M."/>
            <person name="Deng W.L."/>
            <person name="Ramos A.R."/>
            <person name="Alfano J.R."/>
            <person name="Cartinhour S."/>
            <person name="Chatterjee A.K."/>
            <person name="Delaney T.P."/>
            <person name="Lazarowitz S.G."/>
            <person name="Martin G.B."/>
            <person name="Schneider D.J."/>
            <person name="Tang X."/>
            <person name="Bender C.L."/>
            <person name="White O."/>
            <person name="Fraser C.M."/>
            <person name="Collmer A."/>
        </authorList>
    </citation>
    <scope>NUCLEOTIDE SEQUENCE [LARGE SCALE GENOMIC DNA]</scope>
    <source>
        <strain evidence="3">ATCC BAA-871 / DC3000</strain>
    </source>
</reference>
<evidence type="ECO:0000313" key="3">
    <source>
        <dbReference type="Proteomes" id="UP000002515"/>
    </source>
</evidence>
<dbReference type="Proteomes" id="UP000002515">
    <property type="component" value="Chromosome"/>
</dbReference>
<dbReference type="Gene3D" id="1.10.530.10">
    <property type="match status" value="1"/>
</dbReference>